<protein>
    <submittedName>
        <fullName evidence="1">Uncharacterized protein</fullName>
    </submittedName>
</protein>
<accession>A0A0F9TCK7</accession>
<proteinExistence type="predicted"/>
<dbReference type="AlphaFoldDB" id="A0A0F9TCK7"/>
<evidence type="ECO:0000313" key="1">
    <source>
        <dbReference type="EMBL" id="KKN46726.1"/>
    </source>
</evidence>
<dbReference type="EMBL" id="LAZR01001314">
    <property type="protein sequence ID" value="KKN46726.1"/>
    <property type="molecule type" value="Genomic_DNA"/>
</dbReference>
<name>A0A0F9TCK7_9ZZZZ</name>
<reference evidence="1" key="1">
    <citation type="journal article" date="2015" name="Nature">
        <title>Complex archaea that bridge the gap between prokaryotes and eukaryotes.</title>
        <authorList>
            <person name="Spang A."/>
            <person name="Saw J.H."/>
            <person name="Jorgensen S.L."/>
            <person name="Zaremba-Niedzwiedzka K."/>
            <person name="Martijn J."/>
            <person name="Lind A.E."/>
            <person name="van Eijk R."/>
            <person name="Schleper C."/>
            <person name="Guy L."/>
            <person name="Ettema T.J."/>
        </authorList>
    </citation>
    <scope>NUCLEOTIDE SEQUENCE</scope>
</reference>
<organism evidence="1">
    <name type="scientific">marine sediment metagenome</name>
    <dbReference type="NCBI Taxonomy" id="412755"/>
    <lineage>
        <taxon>unclassified sequences</taxon>
        <taxon>metagenomes</taxon>
        <taxon>ecological metagenomes</taxon>
    </lineage>
</organism>
<comment type="caution">
    <text evidence="1">The sequence shown here is derived from an EMBL/GenBank/DDBJ whole genome shotgun (WGS) entry which is preliminary data.</text>
</comment>
<sequence length="93" mass="10100">MVTFCAACDQTEARLDAVGADRGARAAERTLPALPEDCRALSRAGVQEGDRLNVALLKIDRALTRQNMRTTRCAEWFDQLRAGLQGSPPEGAQ</sequence>
<gene>
    <name evidence="1" type="ORF">LCGC14_0669950</name>
</gene>